<dbReference type="InterPro" id="IPR029787">
    <property type="entry name" value="Nucleotide_cyclase"/>
</dbReference>
<dbReference type="Pfam" id="PF00990">
    <property type="entry name" value="GGDEF"/>
    <property type="match status" value="1"/>
</dbReference>
<dbReference type="InterPro" id="IPR000160">
    <property type="entry name" value="GGDEF_dom"/>
</dbReference>
<feature type="transmembrane region" description="Helical" evidence="1">
    <location>
        <begin position="140"/>
        <end position="168"/>
    </location>
</feature>
<evidence type="ECO:0000256" key="1">
    <source>
        <dbReference type="SAM" id="Phobius"/>
    </source>
</evidence>
<keyword evidence="1" id="KW-0812">Transmembrane</keyword>
<feature type="transmembrane region" description="Helical" evidence="1">
    <location>
        <begin position="112"/>
        <end position="134"/>
    </location>
</feature>
<dbReference type="Proteomes" id="UP001501676">
    <property type="component" value="Unassembled WGS sequence"/>
</dbReference>
<sequence length="468" mass="49184">MFLVLAFIGVAISVAAYNTTAGAVGYLVGYAVVAGLSWWAALRPNRQDRGPGVLIAVAVSLWFTGDLIEVVQYYYFTVPDVGVADICWLGGYPLVAIALIQMARRRAPGQLLGAVLDGLTLSLAAATLSWQFFIEPTFDLGYGVLASVVPALYPVADVVLLTGILIIVLSPGGRTTPTRYLLAGVTVFLAVDLGYNLLPYVVHGDWVSRLGPFVLAGNALLVASGLHPASAELTRPGTQLRTLHAARVLFLGCALMTAPTLTILRSGPDGTEVAALLATGACAAFVLVRFTAAVREQERAQAQLAFQASHDPLTGLANRSVLGDRLGEIRSLVNSPVAVLYLDLDGFKQVNDRLGHEAGDAVLRAVAARLSAAVRQSDVVARLGGDEFVVLCPGASQDEAIGLAERILAEVAAPVPYREELLQVAASIGIASRADSADASPATLLRSADMAMYDAKRAGRGRWVLADA</sequence>
<gene>
    <name evidence="3" type="ORF">GCM10020369_10650</name>
</gene>
<dbReference type="InterPro" id="IPR052163">
    <property type="entry name" value="DGC-Regulatory_Protein"/>
</dbReference>
<proteinExistence type="predicted"/>
<reference evidence="4" key="1">
    <citation type="journal article" date="2019" name="Int. J. Syst. Evol. Microbiol.">
        <title>The Global Catalogue of Microorganisms (GCM) 10K type strain sequencing project: providing services to taxonomists for standard genome sequencing and annotation.</title>
        <authorList>
            <consortium name="The Broad Institute Genomics Platform"/>
            <consortium name="The Broad Institute Genome Sequencing Center for Infectious Disease"/>
            <person name="Wu L."/>
            <person name="Ma J."/>
        </authorList>
    </citation>
    <scope>NUCLEOTIDE SEQUENCE [LARGE SCALE GENOMIC DNA]</scope>
    <source>
        <strain evidence="4">JCM 9458</strain>
    </source>
</reference>
<feature type="transmembrane region" description="Helical" evidence="1">
    <location>
        <begin position="81"/>
        <end position="100"/>
    </location>
</feature>
<dbReference type="SMART" id="SM00267">
    <property type="entry name" value="GGDEF"/>
    <property type="match status" value="1"/>
</dbReference>
<keyword evidence="4" id="KW-1185">Reference proteome</keyword>
<accession>A0ABP6SRI3</accession>
<keyword evidence="1" id="KW-1133">Transmembrane helix</keyword>
<dbReference type="PANTHER" id="PTHR46663">
    <property type="entry name" value="DIGUANYLATE CYCLASE DGCT-RELATED"/>
    <property type="match status" value="1"/>
</dbReference>
<feature type="transmembrane region" description="Helical" evidence="1">
    <location>
        <begin position="273"/>
        <end position="292"/>
    </location>
</feature>
<dbReference type="PANTHER" id="PTHR46663:SF2">
    <property type="entry name" value="GGDEF DOMAIN-CONTAINING PROTEIN"/>
    <property type="match status" value="1"/>
</dbReference>
<feature type="transmembrane region" description="Helical" evidence="1">
    <location>
        <begin position="210"/>
        <end position="227"/>
    </location>
</feature>
<protein>
    <recommendedName>
        <fullName evidence="2">GGDEF domain-containing protein</fullName>
    </recommendedName>
</protein>
<name>A0ABP6SRI3_9ACTN</name>
<dbReference type="PROSITE" id="PS50887">
    <property type="entry name" value="GGDEF"/>
    <property type="match status" value="1"/>
</dbReference>
<organism evidence="3 4">
    <name type="scientific">Cryptosporangium minutisporangium</name>
    <dbReference type="NCBI Taxonomy" id="113569"/>
    <lineage>
        <taxon>Bacteria</taxon>
        <taxon>Bacillati</taxon>
        <taxon>Actinomycetota</taxon>
        <taxon>Actinomycetes</taxon>
        <taxon>Cryptosporangiales</taxon>
        <taxon>Cryptosporangiaceae</taxon>
        <taxon>Cryptosporangium</taxon>
    </lineage>
</organism>
<evidence type="ECO:0000313" key="3">
    <source>
        <dbReference type="EMBL" id="GAA3383711.1"/>
    </source>
</evidence>
<dbReference type="CDD" id="cd01949">
    <property type="entry name" value="GGDEF"/>
    <property type="match status" value="1"/>
</dbReference>
<evidence type="ECO:0000313" key="4">
    <source>
        <dbReference type="Proteomes" id="UP001501676"/>
    </source>
</evidence>
<dbReference type="NCBIfam" id="TIGR00254">
    <property type="entry name" value="GGDEF"/>
    <property type="match status" value="1"/>
</dbReference>
<feature type="transmembrane region" description="Helical" evidence="1">
    <location>
        <begin position="54"/>
        <end position="75"/>
    </location>
</feature>
<keyword evidence="1" id="KW-0472">Membrane</keyword>
<comment type="caution">
    <text evidence="3">The sequence shown here is derived from an EMBL/GenBank/DDBJ whole genome shotgun (WGS) entry which is preliminary data.</text>
</comment>
<feature type="transmembrane region" description="Helical" evidence="1">
    <location>
        <begin position="26"/>
        <end position="42"/>
    </location>
</feature>
<evidence type="ECO:0000259" key="2">
    <source>
        <dbReference type="PROSITE" id="PS50887"/>
    </source>
</evidence>
<dbReference type="Gene3D" id="3.30.70.270">
    <property type="match status" value="1"/>
</dbReference>
<feature type="transmembrane region" description="Helical" evidence="1">
    <location>
        <begin position="248"/>
        <end position="267"/>
    </location>
</feature>
<dbReference type="InterPro" id="IPR043128">
    <property type="entry name" value="Rev_trsase/Diguanyl_cyclase"/>
</dbReference>
<feature type="domain" description="GGDEF" evidence="2">
    <location>
        <begin position="335"/>
        <end position="468"/>
    </location>
</feature>
<feature type="transmembrane region" description="Helical" evidence="1">
    <location>
        <begin position="180"/>
        <end position="198"/>
    </location>
</feature>
<dbReference type="EMBL" id="BAAAYN010000006">
    <property type="protein sequence ID" value="GAA3383711.1"/>
    <property type="molecule type" value="Genomic_DNA"/>
</dbReference>
<dbReference type="SUPFAM" id="SSF55073">
    <property type="entry name" value="Nucleotide cyclase"/>
    <property type="match status" value="1"/>
</dbReference>